<accession>A0A6C0E0H6</accession>
<proteinExistence type="predicted"/>
<reference evidence="1" key="1">
    <citation type="journal article" date="2020" name="Nature">
        <title>Giant virus diversity and host interactions through global metagenomics.</title>
        <authorList>
            <person name="Schulz F."/>
            <person name="Roux S."/>
            <person name="Paez-Espino D."/>
            <person name="Jungbluth S."/>
            <person name="Walsh D.A."/>
            <person name="Denef V.J."/>
            <person name="McMahon K.D."/>
            <person name="Konstantinidis K.T."/>
            <person name="Eloe-Fadrosh E.A."/>
            <person name="Kyrpides N.C."/>
            <person name="Woyke T."/>
        </authorList>
    </citation>
    <scope>NUCLEOTIDE SEQUENCE</scope>
    <source>
        <strain evidence="1">GVMAG-M-3300023179-107</strain>
    </source>
</reference>
<protein>
    <submittedName>
        <fullName evidence="1">Uncharacterized protein</fullName>
    </submittedName>
</protein>
<name>A0A6C0E0H6_9ZZZZ</name>
<evidence type="ECO:0000313" key="1">
    <source>
        <dbReference type="EMBL" id="QHT22238.1"/>
    </source>
</evidence>
<sequence>MKQLKSCLIHYGYTTDTRYTTDCDTTFISIEPRKRCLDKILIHSNTVIKKCIVPNPVNHQIPFYTDIKEGNESYHIGEGFSGSKEYVFATTLQDLIIMYNIQNIEKLVININVSNLKDVLDSLVPINHIISHISFSECIDYNSYIDSNILCNFRRIDIGDIGYVNFAHKNLDIPLPKICMNSPSSSLINENHRLQLFIKQYNIDLIEFTPEKKKLFHLYILQHLENYFCKNSSHDLILIFNTDYLKTNFTYQILYPLAQDTLIVNKEYDIIYATKNCMYMLYQLLKSSQYSTYLSGKKLPAIFSKKYFYDYISSIFTVKFL</sequence>
<dbReference type="EMBL" id="MN739708">
    <property type="protein sequence ID" value="QHT22238.1"/>
    <property type="molecule type" value="Genomic_DNA"/>
</dbReference>
<dbReference type="AlphaFoldDB" id="A0A6C0E0H6"/>
<organism evidence="1">
    <name type="scientific">viral metagenome</name>
    <dbReference type="NCBI Taxonomy" id="1070528"/>
    <lineage>
        <taxon>unclassified sequences</taxon>
        <taxon>metagenomes</taxon>
        <taxon>organismal metagenomes</taxon>
    </lineage>
</organism>